<dbReference type="EMBL" id="SLYB01000015">
    <property type="protein sequence ID" value="TCP94742.1"/>
    <property type="molecule type" value="Genomic_DNA"/>
</dbReference>
<dbReference type="InterPro" id="IPR050424">
    <property type="entry name" value="Gfo-Idh-MocA_inositol_DH"/>
</dbReference>
<comment type="catalytic activity">
    <reaction evidence="3">
        <text>myo-inositol + NAD(+) = scyllo-inosose + NADH + H(+)</text>
        <dbReference type="Rhea" id="RHEA:16949"/>
        <dbReference type="ChEBI" id="CHEBI:15378"/>
        <dbReference type="ChEBI" id="CHEBI:17268"/>
        <dbReference type="ChEBI" id="CHEBI:17811"/>
        <dbReference type="ChEBI" id="CHEBI:57540"/>
        <dbReference type="ChEBI" id="CHEBI:57945"/>
        <dbReference type="EC" id="1.1.1.18"/>
    </reaction>
</comment>
<feature type="domain" description="Gfo/Idh/MocA-like oxidoreductase N-terminal" evidence="4">
    <location>
        <begin position="3"/>
        <end position="120"/>
    </location>
</feature>
<dbReference type="Pfam" id="PF02894">
    <property type="entry name" value="GFO_IDH_MocA_C"/>
    <property type="match status" value="1"/>
</dbReference>
<organism evidence="6 7">
    <name type="scientific">Cricetibacter osteomyelitidis</name>
    <dbReference type="NCBI Taxonomy" id="1521931"/>
    <lineage>
        <taxon>Bacteria</taxon>
        <taxon>Pseudomonadati</taxon>
        <taxon>Pseudomonadota</taxon>
        <taxon>Gammaproteobacteria</taxon>
        <taxon>Pasteurellales</taxon>
        <taxon>Pasteurellaceae</taxon>
        <taxon>Cricetibacter</taxon>
    </lineage>
</organism>
<dbReference type="PANTHER" id="PTHR43593">
    <property type="match status" value="1"/>
</dbReference>
<dbReference type="InterPro" id="IPR036291">
    <property type="entry name" value="NAD(P)-bd_dom_sf"/>
</dbReference>
<evidence type="ECO:0000259" key="4">
    <source>
        <dbReference type="Pfam" id="PF01408"/>
    </source>
</evidence>
<feature type="domain" description="Gfo/Idh/MocA-like oxidoreductase C-terminal" evidence="5">
    <location>
        <begin position="136"/>
        <end position="327"/>
    </location>
</feature>
<dbReference type="GO" id="GO:0019310">
    <property type="term" value="P:inositol catabolic process"/>
    <property type="evidence" value="ECO:0007669"/>
    <property type="project" value="UniProtKB-UniRule"/>
</dbReference>
<dbReference type="InterPro" id="IPR000683">
    <property type="entry name" value="Gfo/Idh/MocA-like_OxRdtase_N"/>
</dbReference>
<evidence type="ECO:0000256" key="3">
    <source>
        <dbReference type="HAMAP-Rule" id="MF_01671"/>
    </source>
</evidence>
<evidence type="ECO:0000256" key="2">
    <source>
        <dbReference type="ARBA" id="ARBA00023027"/>
    </source>
</evidence>
<name>A0A4R2TIW1_9PAST</name>
<dbReference type="EC" id="1.1.1.18" evidence="3"/>
<dbReference type="Pfam" id="PF01408">
    <property type="entry name" value="GFO_IDH_MocA"/>
    <property type="match status" value="1"/>
</dbReference>
<dbReference type="HAMAP" id="MF_01671">
    <property type="entry name" value="IolG"/>
    <property type="match status" value="1"/>
</dbReference>
<proteinExistence type="inferred from homology"/>
<dbReference type="Gene3D" id="3.40.50.720">
    <property type="entry name" value="NAD(P)-binding Rossmann-like Domain"/>
    <property type="match status" value="1"/>
</dbReference>
<dbReference type="GO" id="GO:0000166">
    <property type="term" value="F:nucleotide binding"/>
    <property type="evidence" value="ECO:0007669"/>
    <property type="project" value="InterPro"/>
</dbReference>
<accession>A0A4R2TIW1</accession>
<dbReference type="PANTHER" id="PTHR43593:SF1">
    <property type="entry name" value="INOSITOL 2-DEHYDROGENASE"/>
    <property type="match status" value="1"/>
</dbReference>
<keyword evidence="7" id="KW-1185">Reference proteome</keyword>
<comment type="function">
    <text evidence="3">Involved in the oxidation of myo-inositol (MI) to 2-keto-myo-inositol (2KMI or 2-inosose).</text>
</comment>
<evidence type="ECO:0000313" key="6">
    <source>
        <dbReference type="EMBL" id="TCP94742.1"/>
    </source>
</evidence>
<keyword evidence="1 3" id="KW-0560">Oxidoreductase</keyword>
<dbReference type="SUPFAM" id="SSF51735">
    <property type="entry name" value="NAD(P)-binding Rossmann-fold domains"/>
    <property type="match status" value="1"/>
</dbReference>
<dbReference type="SUPFAM" id="SSF55347">
    <property type="entry name" value="Glyceraldehyde-3-phosphate dehydrogenase-like, C-terminal domain"/>
    <property type="match status" value="1"/>
</dbReference>
<comment type="similarity">
    <text evidence="3">Belongs to the Gfo/Idh/MocA family.</text>
</comment>
<protein>
    <recommendedName>
        <fullName evidence="3">Inositol 2-dehydrogenase</fullName>
        <ecNumber evidence="3">1.1.1.18</ecNumber>
    </recommendedName>
    <alternativeName>
        <fullName evidence="3">Myo-inositol 2-dehydrogenase</fullName>
        <shortName evidence="3">MI 2-dehydrogenase</shortName>
    </alternativeName>
</protein>
<reference evidence="6 7" key="1">
    <citation type="submission" date="2019-03" db="EMBL/GenBank/DDBJ databases">
        <title>Genomic Encyclopedia of Type Strains, Phase IV (KMG-IV): sequencing the most valuable type-strain genomes for metagenomic binning, comparative biology and taxonomic classification.</title>
        <authorList>
            <person name="Goeker M."/>
        </authorList>
    </citation>
    <scope>NUCLEOTIDE SEQUENCE [LARGE SCALE GENOMIC DNA]</scope>
    <source>
        <strain evidence="6 7">DSM 28404</strain>
    </source>
</reference>
<keyword evidence="2 3" id="KW-0520">NAD</keyword>
<dbReference type="AlphaFoldDB" id="A0A4R2TIW1"/>
<dbReference type="Proteomes" id="UP000295763">
    <property type="component" value="Unassembled WGS sequence"/>
</dbReference>
<dbReference type="Gene3D" id="3.30.360.10">
    <property type="entry name" value="Dihydrodipicolinate Reductase, domain 2"/>
    <property type="match status" value="1"/>
</dbReference>
<dbReference type="InterPro" id="IPR004104">
    <property type="entry name" value="Gfo/Idh/MocA-like_OxRdtase_C"/>
</dbReference>
<gene>
    <name evidence="3" type="primary">iolG</name>
    <name evidence="6" type="ORF">EDC44_11545</name>
</gene>
<evidence type="ECO:0000313" key="7">
    <source>
        <dbReference type="Proteomes" id="UP000295763"/>
    </source>
</evidence>
<evidence type="ECO:0000259" key="5">
    <source>
        <dbReference type="Pfam" id="PF02894"/>
    </source>
</evidence>
<dbReference type="GO" id="GO:0050112">
    <property type="term" value="F:inositol 2-dehydrogenase (NAD+) activity"/>
    <property type="evidence" value="ECO:0007669"/>
    <property type="project" value="UniProtKB-UniRule"/>
</dbReference>
<evidence type="ECO:0000256" key="1">
    <source>
        <dbReference type="ARBA" id="ARBA00023002"/>
    </source>
</evidence>
<comment type="caution">
    <text evidence="6">The sequence shown here is derived from an EMBL/GenBank/DDBJ whole genome shotgun (WGS) entry which is preliminary data.</text>
</comment>
<dbReference type="OrthoDB" id="9801953at2"/>
<sequence>MVVRIGVVGTGAIGQDHIVRLSGKIAGAKVVAVNDISSDNAKIAAEKAGGAKIYQDPHALIKADDVDAVVVTSWGPSHEEFVSAAIQAGKYVFCEKPLATTAQGCKNIVEAELKRGKRLLQLGFMRPFDRTYRTLKEALNNNIVGRPLMVNCKHFNPAVPDSYTTEMGVVDSHVHEIDVLRWLLNDDYKSARVQFPRSTSRAKEGVKDPQIVTLETKSGIIITTQIFVNCHYGYDIHCEVIGEDGIVSLPEPNLAWVRKDGQLQREIFMDWKKRFIEAYDVELQAFVDGVIKGEITEGATAWDGYVASVTADACAKSQKTGNAEPIELPETPLFYAKNQ</sequence>
<comment type="subunit">
    <text evidence="3">Homotetramer.</text>
</comment>
<dbReference type="RefSeq" id="WP_131977216.1">
    <property type="nucleotide sequence ID" value="NZ_SLYB01000015.1"/>
</dbReference>
<dbReference type="InterPro" id="IPR023794">
    <property type="entry name" value="MI/DCI_dehydrogenase"/>
</dbReference>